<dbReference type="Proteomes" id="UP000249789">
    <property type="component" value="Unassembled WGS sequence"/>
</dbReference>
<evidence type="ECO:0000313" key="16">
    <source>
        <dbReference type="EMBL" id="RAK79095.1"/>
    </source>
</evidence>
<dbReference type="OrthoDB" id="10251412at2759"/>
<dbReference type="Pfam" id="PF08740">
    <property type="entry name" value="BCS1_N"/>
    <property type="match status" value="1"/>
</dbReference>
<keyword evidence="3" id="KW-0812">Transmembrane</keyword>
<dbReference type="GO" id="GO:0005524">
    <property type="term" value="F:ATP binding"/>
    <property type="evidence" value="ECO:0007669"/>
    <property type="project" value="UniProtKB-KW"/>
</dbReference>
<evidence type="ECO:0000256" key="11">
    <source>
        <dbReference type="ARBA" id="ARBA00048778"/>
    </source>
</evidence>
<feature type="region of interest" description="Disordered" evidence="13">
    <location>
        <begin position="370"/>
        <end position="409"/>
    </location>
</feature>
<evidence type="ECO:0000256" key="9">
    <source>
        <dbReference type="ARBA" id="ARBA00023128"/>
    </source>
</evidence>
<name>A0A8G1VZS0_9EURO</name>
<evidence type="ECO:0000256" key="12">
    <source>
        <dbReference type="RuleBase" id="RU003651"/>
    </source>
</evidence>
<sequence length="574" mass="65045">MLGFCNEPSAAAPILATMNSTTPIFNTSETAILEGLIPGYAFISRLLLSYLHIDLSLYIPYIFTAISIYFASDHVSHHVQGLFRSHLMASTEVRIYDDVYIYLMFWISRHRCMQSTRHIYASTQLSVDRYYYDSDDSDDESEEEIDEEEIARSSFDEYWNKMIARDRTKRLRFTPAHGVHRFRYKNRLIFLNRVRDRSTNSLYMQDNSERLIISCFGRDTTLLKQLLAEAQAAYVARDGNSTVIYRGQKANGRTDWIRCMARAPRALSTVVLDQTQKDEFVNDIKEYLHPRTRRWYSNRGIPYRRGYLLHGPPGTGKTSLSFAAAGVLGVPLYLLNLSSRSLDEDDLMGLFHRLPRRCIVLLEDVDCAGMTQKRGPDDKDKDTDTDHAASARKPRDKAEGGPPEKQGISLSGLLNVIDGVAASEGRILIMTTNHPEKLDAALLRPGRVDMSIGFGYAQSHDVEELFASIYSMLEGDLRSADTGGSLEKTRHSMTNGIKPVNGKQSLVITPGDISNLARQFAAQVPSGEFTAAEVQGYLLNYKNNPQEAIDWVEQWLKNTRETREMRLEKLNSSK</sequence>
<evidence type="ECO:0000259" key="14">
    <source>
        <dbReference type="SMART" id="SM00382"/>
    </source>
</evidence>
<comment type="similarity">
    <text evidence="2">Belongs to the AAA ATPase family. BCS1 subfamily.</text>
</comment>
<comment type="subcellular location">
    <subcellularLocation>
        <location evidence="1">Mitochondrion inner membrane</location>
        <topology evidence="1">Single-pass membrane protein</topology>
    </subcellularLocation>
</comment>
<keyword evidence="17" id="KW-1185">Reference proteome</keyword>
<dbReference type="GO" id="GO:0005743">
    <property type="term" value="C:mitochondrial inner membrane"/>
    <property type="evidence" value="ECO:0007669"/>
    <property type="project" value="UniProtKB-SubCell"/>
</dbReference>
<dbReference type="GeneID" id="63861618"/>
<evidence type="ECO:0000256" key="5">
    <source>
        <dbReference type="ARBA" id="ARBA00022792"/>
    </source>
</evidence>
<dbReference type="InterPro" id="IPR003593">
    <property type="entry name" value="AAA+_ATPase"/>
</dbReference>
<dbReference type="GO" id="GO:0016887">
    <property type="term" value="F:ATP hydrolysis activity"/>
    <property type="evidence" value="ECO:0007669"/>
    <property type="project" value="InterPro"/>
</dbReference>
<dbReference type="InterPro" id="IPR050747">
    <property type="entry name" value="Mitochondrial_chaperone_BCS1"/>
</dbReference>
<dbReference type="InterPro" id="IPR057495">
    <property type="entry name" value="AAA_lid_BCS1"/>
</dbReference>
<keyword evidence="6" id="KW-0378">Hydrolase</keyword>
<dbReference type="Gene3D" id="3.40.50.300">
    <property type="entry name" value="P-loop containing nucleotide triphosphate hydrolases"/>
    <property type="match status" value="1"/>
</dbReference>
<dbReference type="InterPro" id="IPR003959">
    <property type="entry name" value="ATPase_AAA_core"/>
</dbReference>
<evidence type="ECO:0000256" key="8">
    <source>
        <dbReference type="ARBA" id="ARBA00022989"/>
    </source>
</evidence>
<organism evidence="16 17">
    <name type="scientific">Aspergillus fijiensis CBS 313.89</name>
    <dbReference type="NCBI Taxonomy" id="1448319"/>
    <lineage>
        <taxon>Eukaryota</taxon>
        <taxon>Fungi</taxon>
        <taxon>Dikarya</taxon>
        <taxon>Ascomycota</taxon>
        <taxon>Pezizomycotina</taxon>
        <taxon>Eurotiomycetes</taxon>
        <taxon>Eurotiomycetidae</taxon>
        <taxon>Eurotiales</taxon>
        <taxon>Aspergillaceae</taxon>
        <taxon>Aspergillus</taxon>
    </lineage>
</organism>
<dbReference type="AlphaFoldDB" id="A0A8G1VZS0"/>
<gene>
    <name evidence="16" type="ORF">BO72DRAFT_446387</name>
</gene>
<evidence type="ECO:0000256" key="2">
    <source>
        <dbReference type="ARBA" id="ARBA00007448"/>
    </source>
</evidence>
<feature type="compositionally biased region" description="Basic and acidic residues" evidence="13">
    <location>
        <begin position="374"/>
        <end position="389"/>
    </location>
</feature>
<reference evidence="16 17" key="1">
    <citation type="submission" date="2018-02" db="EMBL/GenBank/DDBJ databases">
        <title>The genomes of Aspergillus section Nigri reveals drivers in fungal speciation.</title>
        <authorList>
            <consortium name="DOE Joint Genome Institute"/>
            <person name="Vesth T.C."/>
            <person name="Nybo J."/>
            <person name="Theobald S."/>
            <person name="Brandl J."/>
            <person name="Frisvad J.C."/>
            <person name="Nielsen K.F."/>
            <person name="Lyhne E.K."/>
            <person name="Kogle M.E."/>
            <person name="Kuo A."/>
            <person name="Riley R."/>
            <person name="Clum A."/>
            <person name="Nolan M."/>
            <person name="Lipzen A."/>
            <person name="Salamov A."/>
            <person name="Henrissat B."/>
            <person name="Wiebenga A."/>
            <person name="De vries R.P."/>
            <person name="Grigoriev I.V."/>
            <person name="Mortensen U.H."/>
            <person name="Andersen M.R."/>
            <person name="Baker S.E."/>
        </authorList>
    </citation>
    <scope>NUCLEOTIDE SEQUENCE [LARGE SCALE GENOMIC DNA]</scope>
    <source>
        <strain evidence="16 17">CBS 313.89</strain>
    </source>
</reference>
<evidence type="ECO:0000313" key="17">
    <source>
        <dbReference type="Proteomes" id="UP000249789"/>
    </source>
</evidence>
<comment type="catalytic activity">
    <reaction evidence="11">
        <text>ATP + H2O = ADP + phosphate + H(+)</text>
        <dbReference type="Rhea" id="RHEA:13065"/>
        <dbReference type="ChEBI" id="CHEBI:15377"/>
        <dbReference type="ChEBI" id="CHEBI:15378"/>
        <dbReference type="ChEBI" id="CHEBI:30616"/>
        <dbReference type="ChEBI" id="CHEBI:43474"/>
        <dbReference type="ChEBI" id="CHEBI:456216"/>
    </reaction>
    <physiologicalReaction direction="left-to-right" evidence="11">
        <dbReference type="Rhea" id="RHEA:13066"/>
    </physiologicalReaction>
</comment>
<dbReference type="PANTHER" id="PTHR23070">
    <property type="entry name" value="BCS1 AAA-TYPE ATPASE"/>
    <property type="match status" value="1"/>
</dbReference>
<evidence type="ECO:0000256" key="6">
    <source>
        <dbReference type="ARBA" id="ARBA00022801"/>
    </source>
</evidence>
<evidence type="ECO:0000256" key="10">
    <source>
        <dbReference type="ARBA" id="ARBA00023136"/>
    </source>
</evidence>
<evidence type="ECO:0008006" key="18">
    <source>
        <dbReference type="Google" id="ProtNLM"/>
    </source>
</evidence>
<dbReference type="InterPro" id="IPR014851">
    <property type="entry name" value="BCS1_N"/>
</dbReference>
<dbReference type="PROSITE" id="PS00674">
    <property type="entry name" value="AAA"/>
    <property type="match status" value="1"/>
</dbReference>
<dbReference type="SMART" id="SM01024">
    <property type="entry name" value="BCS1_N"/>
    <property type="match status" value="1"/>
</dbReference>
<dbReference type="InterPro" id="IPR027417">
    <property type="entry name" value="P-loop_NTPase"/>
</dbReference>
<keyword evidence="4 12" id="KW-0547">Nucleotide-binding</keyword>
<keyword evidence="7 12" id="KW-0067">ATP-binding</keyword>
<evidence type="ECO:0000256" key="3">
    <source>
        <dbReference type="ARBA" id="ARBA00022692"/>
    </source>
</evidence>
<dbReference type="VEuPathDB" id="FungiDB:BO72DRAFT_446387"/>
<keyword evidence="8" id="KW-1133">Transmembrane helix</keyword>
<protein>
    <recommendedName>
        <fullName evidence="18">BCS1-like ATPase</fullName>
    </recommendedName>
</protein>
<dbReference type="RefSeq" id="XP_040803105.1">
    <property type="nucleotide sequence ID" value="XM_040944285.1"/>
</dbReference>
<keyword evidence="5" id="KW-0999">Mitochondrion inner membrane</keyword>
<dbReference type="SMART" id="SM00382">
    <property type="entry name" value="AAA"/>
    <property type="match status" value="1"/>
</dbReference>
<evidence type="ECO:0000256" key="13">
    <source>
        <dbReference type="SAM" id="MobiDB-lite"/>
    </source>
</evidence>
<dbReference type="Pfam" id="PF25426">
    <property type="entry name" value="AAA_lid_BCS1"/>
    <property type="match status" value="1"/>
</dbReference>
<feature type="domain" description="AAA+ ATPase" evidence="14">
    <location>
        <begin position="303"/>
        <end position="458"/>
    </location>
</feature>
<dbReference type="Pfam" id="PF00004">
    <property type="entry name" value="AAA"/>
    <property type="match status" value="1"/>
</dbReference>
<dbReference type="InterPro" id="IPR003960">
    <property type="entry name" value="ATPase_AAA_CS"/>
</dbReference>
<evidence type="ECO:0000259" key="15">
    <source>
        <dbReference type="SMART" id="SM01024"/>
    </source>
</evidence>
<keyword evidence="9" id="KW-0496">Mitochondrion</keyword>
<evidence type="ECO:0000256" key="4">
    <source>
        <dbReference type="ARBA" id="ARBA00022741"/>
    </source>
</evidence>
<proteinExistence type="inferred from homology"/>
<dbReference type="EMBL" id="KZ824634">
    <property type="protein sequence ID" value="RAK79095.1"/>
    <property type="molecule type" value="Genomic_DNA"/>
</dbReference>
<keyword evidence="10" id="KW-0472">Membrane</keyword>
<evidence type="ECO:0000256" key="1">
    <source>
        <dbReference type="ARBA" id="ARBA00004434"/>
    </source>
</evidence>
<dbReference type="SUPFAM" id="SSF52540">
    <property type="entry name" value="P-loop containing nucleoside triphosphate hydrolases"/>
    <property type="match status" value="1"/>
</dbReference>
<feature type="domain" description="BCS1 N-terminal" evidence="15">
    <location>
        <begin position="63"/>
        <end position="270"/>
    </location>
</feature>
<accession>A0A8G1VZS0</accession>
<evidence type="ECO:0000256" key="7">
    <source>
        <dbReference type="ARBA" id="ARBA00022840"/>
    </source>
</evidence>